<dbReference type="PROSITE" id="PS51450">
    <property type="entry name" value="LRR"/>
    <property type="match status" value="1"/>
</dbReference>
<dbReference type="SMART" id="SM00369">
    <property type="entry name" value="LRR_TYP"/>
    <property type="match status" value="2"/>
</dbReference>
<dbReference type="PROSITE" id="PS50835">
    <property type="entry name" value="IG_LIKE"/>
    <property type="match status" value="1"/>
</dbReference>
<evidence type="ECO:0000256" key="1">
    <source>
        <dbReference type="ARBA" id="ARBA00022614"/>
    </source>
</evidence>
<dbReference type="InterPro" id="IPR032675">
    <property type="entry name" value="LRR_dom_sf"/>
</dbReference>
<keyword evidence="1" id="KW-0433">Leucine-rich repeat</keyword>
<dbReference type="Gene3D" id="2.60.40.10">
    <property type="entry name" value="Immunoglobulins"/>
    <property type="match status" value="1"/>
</dbReference>
<feature type="region of interest" description="Disordered" evidence="5">
    <location>
        <begin position="383"/>
        <end position="409"/>
    </location>
</feature>
<reference evidence="9 10" key="2">
    <citation type="submission" date="2018-11" db="EMBL/GenBank/DDBJ databases">
        <authorList>
            <consortium name="Pathogen Informatics"/>
        </authorList>
    </citation>
    <scope>NUCLEOTIDE SEQUENCE [LARGE SCALE GENOMIC DNA]</scope>
</reference>
<dbReference type="PANTHER" id="PTHR24366">
    <property type="entry name" value="IG(IMMUNOGLOBULIN) AND LRR(LEUCINE RICH REPEAT) DOMAINS"/>
    <property type="match status" value="1"/>
</dbReference>
<name>A0A0R3S897_HYMDI</name>
<accession>A0A0R3S897</accession>
<dbReference type="Proteomes" id="UP000274504">
    <property type="component" value="Unassembled WGS sequence"/>
</dbReference>
<keyword evidence="6" id="KW-1133">Transmembrane helix</keyword>
<dbReference type="InterPro" id="IPR001611">
    <property type="entry name" value="Leu-rich_rpt"/>
</dbReference>
<feature type="compositionally biased region" description="Low complexity" evidence="5">
    <location>
        <begin position="543"/>
        <end position="558"/>
    </location>
</feature>
<dbReference type="InterPro" id="IPR000483">
    <property type="entry name" value="Cys-rich_flank_reg_C"/>
</dbReference>
<proteinExistence type="predicted"/>
<dbReference type="AlphaFoldDB" id="A0A0R3S897"/>
<evidence type="ECO:0000313" key="11">
    <source>
        <dbReference type="WBParaSite" id="HDID_0000034901-mRNA-1"/>
    </source>
</evidence>
<evidence type="ECO:0000313" key="10">
    <source>
        <dbReference type="Proteomes" id="UP000274504"/>
    </source>
</evidence>
<dbReference type="PANTHER" id="PTHR24366:SF96">
    <property type="entry name" value="LEUCINE RICH REPEAT CONTAINING 53"/>
    <property type="match status" value="1"/>
</dbReference>
<keyword evidence="4" id="KW-1015">Disulfide bond</keyword>
<evidence type="ECO:0000256" key="7">
    <source>
        <dbReference type="SAM" id="SignalP"/>
    </source>
</evidence>
<dbReference type="PROSITE" id="PS51257">
    <property type="entry name" value="PROKAR_LIPOPROTEIN"/>
    <property type="match status" value="1"/>
</dbReference>
<dbReference type="SMART" id="SM00082">
    <property type="entry name" value="LRRCT"/>
    <property type="match status" value="1"/>
</dbReference>
<evidence type="ECO:0000256" key="4">
    <source>
        <dbReference type="ARBA" id="ARBA00023157"/>
    </source>
</evidence>
<keyword evidence="3" id="KW-0677">Repeat</keyword>
<feature type="region of interest" description="Disordered" evidence="5">
    <location>
        <begin position="738"/>
        <end position="759"/>
    </location>
</feature>
<dbReference type="STRING" id="6216.A0A0R3S897"/>
<gene>
    <name evidence="9" type="ORF">HDID_LOCUS350</name>
</gene>
<dbReference type="SUPFAM" id="SSF48726">
    <property type="entry name" value="Immunoglobulin"/>
    <property type="match status" value="1"/>
</dbReference>
<feature type="compositionally biased region" description="Basic and acidic residues" evidence="5">
    <location>
        <begin position="523"/>
        <end position="533"/>
    </location>
</feature>
<evidence type="ECO:0000259" key="8">
    <source>
        <dbReference type="PROSITE" id="PS50835"/>
    </source>
</evidence>
<dbReference type="InterPro" id="IPR003591">
    <property type="entry name" value="Leu-rich_rpt_typical-subtyp"/>
</dbReference>
<organism evidence="11">
    <name type="scientific">Hymenolepis diminuta</name>
    <name type="common">Rat tapeworm</name>
    <dbReference type="NCBI Taxonomy" id="6216"/>
    <lineage>
        <taxon>Eukaryota</taxon>
        <taxon>Metazoa</taxon>
        <taxon>Spiralia</taxon>
        <taxon>Lophotrochozoa</taxon>
        <taxon>Platyhelminthes</taxon>
        <taxon>Cestoda</taxon>
        <taxon>Eucestoda</taxon>
        <taxon>Cyclophyllidea</taxon>
        <taxon>Hymenolepididae</taxon>
        <taxon>Hymenolepis</taxon>
    </lineage>
</organism>
<evidence type="ECO:0000256" key="6">
    <source>
        <dbReference type="SAM" id="Phobius"/>
    </source>
</evidence>
<sequence length="759" mass="83425">MKNIVTISTLLLVACQIVQSTSNCIELLSGSSFGLFCPSYFGSLPPDIPSDKHYSKLQIDSANFPYGGAILSKENFTGLETLTYLRITSSGIERINPDAFYNLKQLTHLDLSKNRLTFIEGGTFRGLKLKKLILSGNFGLKFAATALSGAKIFNFVAKDCDIDLISYSTFKQAGIRHFNFLNNRIRSISEEFSDLIQPLDGTWGSIDLSNNSLVCDCSLLWLAQLLEKQRRYLEDSSGDLISARSSRFTRETAEEEVFKPMYQLNLTCAAPKHLVMQRFPLPSEFDCPPPQVTGIDIAIVGKSMDTVQLTCHAKGSPSPNVAWAFQQHNQVVHRIVKSPTKAHPWNNDQMSDVSIGLNVSLREFQARDFSCIAWTDSGVDRPVSNSQDSWLGENPSSSSSVVPRGPLSPEKAHRVGVRLSGLHIDDPEGFKSLMKSSSPNSSVTDLIETTPALDTTNMSPYQQLFVRRFTPLDLIGAIIGTFVTTLILLCIITRCIPHCYHRKAHLSKSALLQYERKQVLTPFLKDENKRDAENSEQNKSPPQMQQQNHHQQQIQQQQQSAYFAEAATTVGSGSGPAYWPVQDYAYSTHEYDVPGMTDPLAGAMPLSPHPMMGIPNATGTLVRRGRPMSTASLHQSAIQTPYLFPKASSSTNGLILPPVATVPPLGVISSPFLSYATQPPLPNQQLPIYFSHNQQMSLSQLPNGQIVMTPSMNRGISGPISSQQSEEADVCAESSVTSCNSEKSATDRLFGAPGNQPPS</sequence>
<evidence type="ECO:0000256" key="3">
    <source>
        <dbReference type="ARBA" id="ARBA00022737"/>
    </source>
</evidence>
<dbReference type="InterPro" id="IPR036179">
    <property type="entry name" value="Ig-like_dom_sf"/>
</dbReference>
<reference evidence="11" key="1">
    <citation type="submission" date="2017-02" db="UniProtKB">
        <authorList>
            <consortium name="WormBaseParasite"/>
        </authorList>
    </citation>
    <scope>IDENTIFICATION</scope>
</reference>
<keyword evidence="6" id="KW-0472">Membrane</keyword>
<feature type="region of interest" description="Disordered" evidence="5">
    <location>
        <begin position="523"/>
        <end position="558"/>
    </location>
</feature>
<dbReference type="OrthoDB" id="8948968at2759"/>
<dbReference type="InterPro" id="IPR013783">
    <property type="entry name" value="Ig-like_fold"/>
</dbReference>
<evidence type="ECO:0000256" key="5">
    <source>
        <dbReference type="SAM" id="MobiDB-lite"/>
    </source>
</evidence>
<dbReference type="WBParaSite" id="HDID_0000034901-mRNA-1">
    <property type="protein sequence ID" value="HDID_0000034901-mRNA-1"/>
    <property type="gene ID" value="HDID_0000034901"/>
</dbReference>
<keyword evidence="2 7" id="KW-0732">Signal</keyword>
<evidence type="ECO:0000256" key="2">
    <source>
        <dbReference type="ARBA" id="ARBA00022729"/>
    </source>
</evidence>
<feature type="signal peptide" evidence="7">
    <location>
        <begin position="1"/>
        <end position="20"/>
    </location>
</feature>
<feature type="domain" description="Ig-like" evidence="8">
    <location>
        <begin position="290"/>
        <end position="384"/>
    </location>
</feature>
<feature type="chain" id="PRO_5043131110" evidence="7">
    <location>
        <begin position="21"/>
        <end position="759"/>
    </location>
</feature>
<dbReference type="Pfam" id="PF13855">
    <property type="entry name" value="LRR_8"/>
    <property type="match status" value="1"/>
</dbReference>
<feature type="transmembrane region" description="Helical" evidence="6">
    <location>
        <begin position="474"/>
        <end position="496"/>
    </location>
</feature>
<dbReference type="SUPFAM" id="SSF52058">
    <property type="entry name" value="L domain-like"/>
    <property type="match status" value="1"/>
</dbReference>
<keyword evidence="6" id="KW-0812">Transmembrane</keyword>
<dbReference type="EMBL" id="UYSG01000043">
    <property type="protein sequence ID" value="VDL14899.1"/>
    <property type="molecule type" value="Genomic_DNA"/>
</dbReference>
<evidence type="ECO:0000313" key="9">
    <source>
        <dbReference type="EMBL" id="VDL14899.1"/>
    </source>
</evidence>
<protein>
    <submittedName>
        <fullName evidence="11">Ig-like domain-containing protein</fullName>
    </submittedName>
</protein>
<dbReference type="InterPro" id="IPR007110">
    <property type="entry name" value="Ig-like_dom"/>
</dbReference>
<dbReference type="Gene3D" id="3.80.10.10">
    <property type="entry name" value="Ribonuclease Inhibitor"/>
    <property type="match status" value="2"/>
</dbReference>